<dbReference type="SUPFAM" id="SSF51735">
    <property type="entry name" value="NAD(P)-binding Rossmann-fold domains"/>
    <property type="match status" value="1"/>
</dbReference>
<gene>
    <name evidence="2" type="ORF">L1F31_16715</name>
</gene>
<dbReference type="Gene3D" id="3.40.50.720">
    <property type="entry name" value="NAD(P)-binding Rossmann-like Domain"/>
    <property type="match status" value="1"/>
</dbReference>
<name>A0ABY5SRR0_9MICO</name>
<dbReference type="InterPro" id="IPR036291">
    <property type="entry name" value="NAD(P)-bd_dom_sf"/>
</dbReference>
<feature type="region of interest" description="Disordered" evidence="1">
    <location>
        <begin position="206"/>
        <end position="234"/>
    </location>
</feature>
<proteinExistence type="predicted"/>
<feature type="compositionally biased region" description="Basic and acidic residues" evidence="1">
    <location>
        <begin position="206"/>
        <end position="220"/>
    </location>
</feature>
<organism evidence="2 3">
    <name type="scientific">Brevibacterium spongiae</name>
    <dbReference type="NCBI Taxonomy" id="2909672"/>
    <lineage>
        <taxon>Bacteria</taxon>
        <taxon>Bacillati</taxon>
        <taxon>Actinomycetota</taxon>
        <taxon>Actinomycetes</taxon>
        <taxon>Micrococcales</taxon>
        <taxon>Brevibacteriaceae</taxon>
        <taxon>Brevibacterium</taxon>
    </lineage>
</organism>
<dbReference type="RefSeq" id="WP_265418351.1">
    <property type="nucleotide sequence ID" value="NZ_CP093443.1"/>
</dbReference>
<sequence>MQITVYGATGTFGTRLVEQLRSRDHPVISAHRGTGVDTYTGHGVAEAAEGSDVLVDCVNRMTMNARQAVDFFSHSSRSIALAAAERPETSVACLSIAFRPEVGESKLLGYYQGKAVQERIYRRLVPADRLLMFRSAQWFELVDAMTTSIGPLRFVPKMRVQALAAAEAARMMAEAIDAREHDTVEVAGPEISDFAAIARRLAEARARSTGRAEEHSESAGERGASAGTAKPRKVIGIPLPGPTAGDGLIPPAPRLSDVSLDNWLRTV</sequence>
<protein>
    <recommendedName>
        <fullName evidence="4">Epimerase</fullName>
    </recommendedName>
</protein>
<evidence type="ECO:0000313" key="3">
    <source>
        <dbReference type="Proteomes" id="UP001064879"/>
    </source>
</evidence>
<evidence type="ECO:0000313" key="2">
    <source>
        <dbReference type="EMBL" id="UVI35736.1"/>
    </source>
</evidence>
<reference evidence="2" key="1">
    <citation type="submission" date="2022-03" db="EMBL/GenBank/DDBJ databases">
        <title>Brevibacterium spongiae sp. nov., isolated from marine sponge.</title>
        <authorList>
            <person name="Li Z."/>
            <person name="Zhang M."/>
        </authorList>
    </citation>
    <scope>NUCLEOTIDE SEQUENCE</scope>
    <source>
        <strain evidence="2">WHS-Z9</strain>
    </source>
</reference>
<evidence type="ECO:0000256" key="1">
    <source>
        <dbReference type="SAM" id="MobiDB-lite"/>
    </source>
</evidence>
<keyword evidence="3" id="KW-1185">Reference proteome</keyword>
<evidence type="ECO:0008006" key="4">
    <source>
        <dbReference type="Google" id="ProtNLM"/>
    </source>
</evidence>
<dbReference type="EMBL" id="CP093443">
    <property type="protein sequence ID" value="UVI35736.1"/>
    <property type="molecule type" value="Genomic_DNA"/>
</dbReference>
<dbReference type="Proteomes" id="UP001064879">
    <property type="component" value="Chromosome"/>
</dbReference>
<accession>A0ABY5SRR0</accession>